<protein>
    <submittedName>
        <fullName evidence="10">Unannotated protein</fullName>
    </submittedName>
</protein>
<dbReference type="EMBL" id="CAEZYF010000002">
    <property type="protein sequence ID" value="CAB4707870.1"/>
    <property type="molecule type" value="Genomic_DNA"/>
</dbReference>
<evidence type="ECO:0000313" key="8">
    <source>
        <dbReference type="EMBL" id="CAB4707870.1"/>
    </source>
</evidence>
<evidence type="ECO:0000313" key="12">
    <source>
        <dbReference type="EMBL" id="CAB5009192.1"/>
    </source>
</evidence>
<evidence type="ECO:0000313" key="11">
    <source>
        <dbReference type="EMBL" id="CAB4911629.1"/>
    </source>
</evidence>
<dbReference type="InterPro" id="IPR004254">
    <property type="entry name" value="AdipoR/HlyIII-related"/>
</dbReference>
<dbReference type="GO" id="GO:0005886">
    <property type="term" value="C:plasma membrane"/>
    <property type="evidence" value="ECO:0007669"/>
    <property type="project" value="UniProtKB-SubCell"/>
</dbReference>
<proteinExistence type="predicted"/>
<dbReference type="Pfam" id="PF03006">
    <property type="entry name" value="HlyIII"/>
    <property type="match status" value="1"/>
</dbReference>
<evidence type="ECO:0000256" key="2">
    <source>
        <dbReference type="ARBA" id="ARBA00022475"/>
    </source>
</evidence>
<keyword evidence="3 6" id="KW-0812">Transmembrane</keyword>
<evidence type="ECO:0000256" key="6">
    <source>
        <dbReference type="SAM" id="Phobius"/>
    </source>
</evidence>
<dbReference type="InterPro" id="IPR005744">
    <property type="entry name" value="Hy-lIII"/>
</dbReference>
<feature type="transmembrane region" description="Helical" evidence="6">
    <location>
        <begin position="118"/>
        <end position="136"/>
    </location>
</feature>
<evidence type="ECO:0000313" key="9">
    <source>
        <dbReference type="EMBL" id="CAB4805461.1"/>
    </source>
</evidence>
<gene>
    <name evidence="8" type="ORF">UFOPK2656_00469</name>
    <name evidence="9" type="ORF">UFOPK3099_00385</name>
    <name evidence="10" type="ORF">UFOPK3267_02641</name>
    <name evidence="11" type="ORF">UFOPK3651_00237</name>
    <name evidence="12" type="ORF">UFOPK3931_02710</name>
    <name evidence="7" type="ORF">UFOPK4189_00466</name>
</gene>
<evidence type="ECO:0000256" key="3">
    <source>
        <dbReference type="ARBA" id="ARBA00022692"/>
    </source>
</evidence>
<dbReference type="EMBL" id="CAFAAV010000018">
    <property type="protein sequence ID" value="CAB4805461.1"/>
    <property type="molecule type" value="Genomic_DNA"/>
</dbReference>
<accession>A0A6J7C4U8</accession>
<dbReference type="PANTHER" id="PTHR20855">
    <property type="entry name" value="ADIPOR/PROGESTIN RECEPTOR-RELATED"/>
    <property type="match status" value="1"/>
</dbReference>
<dbReference type="GO" id="GO:0140911">
    <property type="term" value="F:pore-forming activity"/>
    <property type="evidence" value="ECO:0007669"/>
    <property type="project" value="InterPro"/>
</dbReference>
<feature type="transmembrane region" description="Helical" evidence="6">
    <location>
        <begin position="142"/>
        <end position="162"/>
    </location>
</feature>
<dbReference type="EMBL" id="CAESGF010000002">
    <property type="protein sequence ID" value="CAB4362686.1"/>
    <property type="molecule type" value="Genomic_DNA"/>
</dbReference>
<evidence type="ECO:0000313" key="7">
    <source>
        <dbReference type="EMBL" id="CAB4362686.1"/>
    </source>
</evidence>
<dbReference type="PANTHER" id="PTHR20855:SF3">
    <property type="entry name" value="LD03007P"/>
    <property type="match status" value="1"/>
</dbReference>
<comment type="subcellular location">
    <subcellularLocation>
        <location evidence="1">Cell membrane</location>
        <topology evidence="1">Multi-pass membrane protein</topology>
    </subcellularLocation>
</comment>
<feature type="transmembrane region" description="Helical" evidence="6">
    <location>
        <begin position="178"/>
        <end position="198"/>
    </location>
</feature>
<name>A0A6J7C4U8_9ZZZZ</name>
<feature type="transmembrane region" description="Helical" evidence="6">
    <location>
        <begin position="32"/>
        <end position="50"/>
    </location>
</feature>
<dbReference type="AlphaFoldDB" id="A0A6J7C4U8"/>
<evidence type="ECO:0000313" key="10">
    <source>
        <dbReference type="EMBL" id="CAB4853117.1"/>
    </source>
</evidence>
<keyword evidence="5 6" id="KW-0472">Membrane</keyword>
<dbReference type="EMBL" id="CAFBIY010000202">
    <property type="protein sequence ID" value="CAB4853117.1"/>
    <property type="molecule type" value="Genomic_DNA"/>
</dbReference>
<keyword evidence="2" id="KW-1003">Cell membrane</keyword>
<evidence type="ECO:0000256" key="4">
    <source>
        <dbReference type="ARBA" id="ARBA00022989"/>
    </source>
</evidence>
<evidence type="ECO:0000256" key="1">
    <source>
        <dbReference type="ARBA" id="ARBA00004651"/>
    </source>
</evidence>
<feature type="transmembrane region" description="Helical" evidence="6">
    <location>
        <begin position="62"/>
        <end position="83"/>
    </location>
</feature>
<sequence length="200" mass="21507">MHVGAFALAIPGGLLLILVAHSATARVAACIYAASLLLGFGTSAGYHRLAKRPRTQAIMQRLDHSMIFVLIAGSYTPICLLGLPTAWGIPLLCVVWAGALAGILIKQFAFEKLKVLEYALYPILGWALVVATPALLSHMTALELSLLLAGGLLYTIGIPVLVRERPDPWPRTFGYHEIWHTFTVAAGACHFLTIGLLVRG</sequence>
<reference evidence="10" key="1">
    <citation type="submission" date="2020-05" db="EMBL/GenBank/DDBJ databases">
        <authorList>
            <person name="Chiriac C."/>
            <person name="Salcher M."/>
            <person name="Ghai R."/>
            <person name="Kavagutti S V."/>
        </authorList>
    </citation>
    <scope>NUCLEOTIDE SEQUENCE</scope>
</reference>
<dbReference type="EMBL" id="CAFBMT010000001">
    <property type="protein sequence ID" value="CAB4911629.1"/>
    <property type="molecule type" value="Genomic_DNA"/>
</dbReference>
<dbReference type="EMBL" id="CAFBOL010000101">
    <property type="protein sequence ID" value="CAB5009192.1"/>
    <property type="molecule type" value="Genomic_DNA"/>
</dbReference>
<organism evidence="10">
    <name type="scientific">freshwater metagenome</name>
    <dbReference type="NCBI Taxonomy" id="449393"/>
    <lineage>
        <taxon>unclassified sequences</taxon>
        <taxon>metagenomes</taxon>
        <taxon>ecological metagenomes</taxon>
    </lineage>
</organism>
<evidence type="ECO:0000256" key="5">
    <source>
        <dbReference type="ARBA" id="ARBA00023136"/>
    </source>
</evidence>
<dbReference type="NCBIfam" id="TIGR01065">
    <property type="entry name" value="hlyIII"/>
    <property type="match status" value="1"/>
</dbReference>
<keyword evidence="4 6" id="KW-1133">Transmembrane helix</keyword>